<dbReference type="RefSeq" id="XP_067545661.1">
    <property type="nucleotide sequence ID" value="XM_067689505.1"/>
</dbReference>
<sequence>MRPANIVSVRVFITTNLPRQMVARAYTGMLILAGQLASVLASYYHGAEIARPLGYLRRPPHTHDPSILDEDMFGRSQYYRSSFLSIPRNETHHNPRITVLTAITPKGHIETIYYGGGVHVV</sequence>
<keyword evidence="1" id="KW-0472">Membrane</keyword>
<keyword evidence="1" id="KW-1133">Transmembrane helix</keyword>
<gene>
    <name evidence="2" type="ORF">NEDG_02087</name>
</gene>
<evidence type="ECO:0000313" key="2">
    <source>
        <dbReference type="EMBL" id="OAG32168.1"/>
    </source>
</evidence>
<dbReference type="GeneID" id="93648437"/>
<feature type="transmembrane region" description="Helical" evidence="1">
    <location>
        <begin position="21"/>
        <end position="44"/>
    </location>
</feature>
<dbReference type="Proteomes" id="UP000185944">
    <property type="component" value="Unassembled WGS sequence"/>
</dbReference>
<dbReference type="AlphaFoldDB" id="A0A177EJW6"/>
<dbReference type="EMBL" id="LTDL01000011">
    <property type="protein sequence ID" value="OAG32168.1"/>
    <property type="molecule type" value="Genomic_DNA"/>
</dbReference>
<accession>A0A177EJW6</accession>
<evidence type="ECO:0000256" key="1">
    <source>
        <dbReference type="SAM" id="Phobius"/>
    </source>
</evidence>
<keyword evidence="3" id="KW-1185">Reference proteome</keyword>
<comment type="caution">
    <text evidence="2">The sequence shown here is derived from an EMBL/GenBank/DDBJ whole genome shotgun (WGS) entry which is preliminary data.</text>
</comment>
<reference evidence="2 3" key="1">
    <citation type="submission" date="2016-02" db="EMBL/GenBank/DDBJ databases">
        <title>Discovery of a natural microsporidian pathogen with a broad tissue tropism in Caenorhabditis elegans.</title>
        <authorList>
            <person name="Luallen R.J."/>
            <person name="Reinke A.W."/>
            <person name="Tong L."/>
            <person name="Botts M.R."/>
            <person name="Felix M.-A."/>
            <person name="Troemel E.R."/>
        </authorList>
    </citation>
    <scope>NUCLEOTIDE SEQUENCE [LARGE SCALE GENOMIC DNA]</scope>
    <source>
        <strain evidence="2 3">JUm2807</strain>
    </source>
</reference>
<dbReference type="VEuPathDB" id="MicrosporidiaDB:NEDG_02087"/>
<keyword evidence="1" id="KW-0812">Transmembrane</keyword>
<organism evidence="2 3">
    <name type="scientific">Nematocida displodere</name>
    <dbReference type="NCBI Taxonomy" id="1805483"/>
    <lineage>
        <taxon>Eukaryota</taxon>
        <taxon>Fungi</taxon>
        <taxon>Fungi incertae sedis</taxon>
        <taxon>Microsporidia</taxon>
        <taxon>Nematocida</taxon>
    </lineage>
</organism>
<name>A0A177EJW6_9MICR</name>
<proteinExistence type="predicted"/>
<protein>
    <submittedName>
        <fullName evidence="2">Uncharacterized protein</fullName>
    </submittedName>
</protein>
<evidence type="ECO:0000313" key="3">
    <source>
        <dbReference type="Proteomes" id="UP000185944"/>
    </source>
</evidence>